<feature type="domain" description="SET" evidence="13">
    <location>
        <begin position="475"/>
        <end position="570"/>
    </location>
</feature>
<keyword evidence="6" id="KW-0862">Zinc</keyword>
<comment type="subcellular location">
    <subcellularLocation>
        <location evidence="1">Nucleus</location>
    </subcellularLocation>
</comment>
<evidence type="ECO:0000313" key="15">
    <source>
        <dbReference type="Proteomes" id="UP001208570"/>
    </source>
</evidence>
<evidence type="ECO:0000256" key="9">
    <source>
        <dbReference type="ARBA" id="ARBA00023242"/>
    </source>
</evidence>
<evidence type="ECO:0000256" key="4">
    <source>
        <dbReference type="ARBA" id="ARBA00022737"/>
    </source>
</evidence>
<dbReference type="PANTHER" id="PTHR24408">
    <property type="entry name" value="ZINC FINGER PROTEIN"/>
    <property type="match status" value="1"/>
</dbReference>
<dbReference type="FunFam" id="3.30.160.60:FF:000186">
    <property type="entry name" value="Zinc finger protein 366"/>
    <property type="match status" value="1"/>
</dbReference>
<evidence type="ECO:0000256" key="8">
    <source>
        <dbReference type="ARBA" id="ARBA00023125"/>
    </source>
</evidence>
<keyword evidence="4" id="KW-0677">Repeat</keyword>
<dbReference type="InterPro" id="IPR046341">
    <property type="entry name" value="SET_dom_sf"/>
</dbReference>
<keyword evidence="5 10" id="KW-0863">Zinc-finger</keyword>
<evidence type="ECO:0000259" key="12">
    <source>
        <dbReference type="PROSITE" id="PS50157"/>
    </source>
</evidence>
<evidence type="ECO:0000256" key="10">
    <source>
        <dbReference type="PROSITE-ProRule" id="PRU00042"/>
    </source>
</evidence>
<keyword evidence="7" id="KW-0832">Ubl conjugation</keyword>
<evidence type="ECO:0000256" key="3">
    <source>
        <dbReference type="ARBA" id="ARBA00022723"/>
    </source>
</evidence>
<reference evidence="14" key="1">
    <citation type="journal article" date="2023" name="Mol. Biol. Evol.">
        <title>Third-Generation Sequencing Reveals the Adaptive Role of the Epigenome in Three Deep-Sea Polychaetes.</title>
        <authorList>
            <person name="Perez M."/>
            <person name="Aroh O."/>
            <person name="Sun Y."/>
            <person name="Lan Y."/>
            <person name="Juniper S.K."/>
            <person name="Young C.R."/>
            <person name="Angers B."/>
            <person name="Qian P.Y."/>
        </authorList>
    </citation>
    <scope>NUCLEOTIDE SEQUENCE</scope>
    <source>
        <strain evidence="14">P08H-3</strain>
    </source>
</reference>
<dbReference type="GO" id="GO:0008270">
    <property type="term" value="F:zinc ion binding"/>
    <property type="evidence" value="ECO:0007669"/>
    <property type="project" value="UniProtKB-KW"/>
</dbReference>
<dbReference type="Pfam" id="PF00096">
    <property type="entry name" value="zf-C2H2"/>
    <property type="match status" value="4"/>
</dbReference>
<keyword evidence="8" id="KW-0238">DNA-binding</keyword>
<dbReference type="GO" id="GO:0043565">
    <property type="term" value="F:sequence-specific DNA binding"/>
    <property type="evidence" value="ECO:0007669"/>
    <property type="project" value="TreeGrafter"/>
</dbReference>
<dbReference type="GO" id="GO:0005634">
    <property type="term" value="C:nucleus"/>
    <property type="evidence" value="ECO:0007669"/>
    <property type="project" value="UniProtKB-SubCell"/>
</dbReference>
<keyword evidence="9" id="KW-0539">Nucleus</keyword>
<proteinExistence type="predicted"/>
<dbReference type="SUPFAM" id="SSF57667">
    <property type="entry name" value="beta-beta-alpha zinc fingers"/>
    <property type="match status" value="5"/>
</dbReference>
<feature type="region of interest" description="Disordered" evidence="11">
    <location>
        <begin position="135"/>
        <end position="156"/>
    </location>
</feature>
<dbReference type="GO" id="GO:0000981">
    <property type="term" value="F:DNA-binding transcription factor activity, RNA polymerase II-specific"/>
    <property type="evidence" value="ECO:0007669"/>
    <property type="project" value="TreeGrafter"/>
</dbReference>
<dbReference type="FunFam" id="3.30.160.60:FF:000690">
    <property type="entry name" value="Zinc finger protein 354C"/>
    <property type="match status" value="1"/>
</dbReference>
<dbReference type="FunFam" id="3.30.160.60:FF:001450">
    <property type="entry name" value="zinc finger protein 774"/>
    <property type="match status" value="1"/>
</dbReference>
<dbReference type="Pfam" id="PF13912">
    <property type="entry name" value="zf-C2H2_6"/>
    <property type="match status" value="1"/>
</dbReference>
<dbReference type="CDD" id="cd10534">
    <property type="entry name" value="PR-SET_PRDM-like"/>
    <property type="match status" value="1"/>
</dbReference>
<feature type="domain" description="C2H2-type" evidence="12">
    <location>
        <begin position="668"/>
        <end position="695"/>
    </location>
</feature>
<sequence length="776" mass="87248">MDATSCKVATITDNISEVLQHSLNLSHEEKREICLYKAGHSNISVASVAEHFSLRWRRSITEATVSEILVTWLGVDSHEGVTFKCDVSLEQARDGLLKALTYLEAHPDVAFCHIQMLYIVLQYFNECMPKSKQADAPCSRVGKKQSGGWPNANDVDLDHTNDDYSDSEEAVNDKKMDDVNNSVDVILANGDSCSDGDNYHRKAVLGGVLNVYDNGKMSPVVSTNKNMFRLFQTLPENLAVGRSALTSNGLGIVTVVSMTCVQKWGPYKSTDVHVALCKRCHSENEDNFGSPGFWLKYLSSTVDPAEFNVRIDTDNEHVFLVTTKNIPSGTELLLGLMDLEKEKLAILCAQMGEHQLRSQGCSKSSGTVLASYNNNHDAQDSVSSSILIMSNQLEKQQSPVLSDQTSCCPMCGNLFVKSRKEKYHTLEQKHKKPFICPVCGHGFSQAMNLKQCMTLHCDRNLFFGDFSAIMKILPGGLKLMRSTIRGVKWGIFAVSKLEAGVRWGPCISSSHSSSNVSHPTDDTRLLWLQYIQFTDDEDLQNVCVQHENNGIYYIIGRDIPPETELLIGIRETGLISQQKPALKPYRCGKCNKHFSDIDKLTKHQVYCAERPHKCNICHRSFLNIEHLNKHQAIHNKQRLHMCTTCGKGFRTSKDIKRHSRIHTGERPYKCTVCGKGFTQQTSIKRHMVVHTGEKPYICDVCGKEFTDSSHFRRHQKIHFGEKCHICSICGKGFLYADKLRTHVRIHTGEKPYLCTVCGKEFACDSSFSKHKKIHIR</sequence>
<evidence type="ECO:0000256" key="7">
    <source>
        <dbReference type="ARBA" id="ARBA00022843"/>
    </source>
</evidence>
<dbReference type="FunFam" id="3.30.160.60:FF:000065">
    <property type="entry name" value="B-cell CLL/lymphoma 6, member B"/>
    <property type="match status" value="1"/>
</dbReference>
<keyword evidence="2" id="KW-1017">Isopeptide bond</keyword>
<dbReference type="PROSITE" id="PS50157">
    <property type="entry name" value="ZINC_FINGER_C2H2_2"/>
    <property type="match status" value="7"/>
</dbReference>
<organism evidence="14 15">
    <name type="scientific">Paralvinella palmiformis</name>
    <dbReference type="NCBI Taxonomy" id="53620"/>
    <lineage>
        <taxon>Eukaryota</taxon>
        <taxon>Metazoa</taxon>
        <taxon>Spiralia</taxon>
        <taxon>Lophotrochozoa</taxon>
        <taxon>Annelida</taxon>
        <taxon>Polychaeta</taxon>
        <taxon>Sedentaria</taxon>
        <taxon>Canalipalpata</taxon>
        <taxon>Terebellida</taxon>
        <taxon>Terebelliformia</taxon>
        <taxon>Alvinellidae</taxon>
        <taxon>Paralvinella</taxon>
    </lineage>
</organism>
<evidence type="ECO:0000313" key="14">
    <source>
        <dbReference type="EMBL" id="KAK2153255.1"/>
    </source>
</evidence>
<accession>A0AAD9JJC4</accession>
<dbReference type="InterPro" id="IPR013087">
    <property type="entry name" value="Znf_C2H2_type"/>
</dbReference>
<dbReference type="EMBL" id="JAODUP010000303">
    <property type="protein sequence ID" value="KAK2153255.1"/>
    <property type="molecule type" value="Genomic_DNA"/>
</dbReference>
<dbReference type="InterPro" id="IPR036236">
    <property type="entry name" value="Znf_C2H2_sf"/>
</dbReference>
<protein>
    <submittedName>
        <fullName evidence="14">Uncharacterized protein</fullName>
    </submittedName>
</protein>
<feature type="domain" description="C2H2-type" evidence="12">
    <location>
        <begin position="752"/>
        <end position="776"/>
    </location>
</feature>
<feature type="domain" description="C2H2-type" evidence="12">
    <location>
        <begin position="724"/>
        <end position="751"/>
    </location>
</feature>
<comment type="caution">
    <text evidence="14">The sequence shown here is derived from an EMBL/GenBank/DDBJ whole genome shotgun (WGS) entry which is preliminary data.</text>
</comment>
<feature type="domain" description="C2H2-type" evidence="12">
    <location>
        <begin position="696"/>
        <end position="723"/>
    </location>
</feature>
<evidence type="ECO:0000256" key="6">
    <source>
        <dbReference type="ARBA" id="ARBA00022833"/>
    </source>
</evidence>
<feature type="domain" description="C2H2-type" evidence="12">
    <location>
        <begin position="640"/>
        <end position="667"/>
    </location>
</feature>
<evidence type="ECO:0000256" key="2">
    <source>
        <dbReference type="ARBA" id="ARBA00022499"/>
    </source>
</evidence>
<dbReference type="InterPro" id="IPR001214">
    <property type="entry name" value="SET_dom"/>
</dbReference>
<evidence type="ECO:0000256" key="1">
    <source>
        <dbReference type="ARBA" id="ARBA00004123"/>
    </source>
</evidence>
<keyword evidence="15" id="KW-1185">Reference proteome</keyword>
<dbReference type="Proteomes" id="UP001208570">
    <property type="component" value="Unassembled WGS sequence"/>
</dbReference>
<dbReference type="Gene3D" id="2.170.270.10">
    <property type="entry name" value="SET domain"/>
    <property type="match status" value="2"/>
</dbReference>
<dbReference type="SMART" id="SM00355">
    <property type="entry name" value="ZnF_C2H2"/>
    <property type="match status" value="8"/>
</dbReference>
<dbReference type="AlphaFoldDB" id="A0AAD9JJC4"/>
<dbReference type="Gene3D" id="3.30.160.60">
    <property type="entry name" value="Classic Zinc Finger"/>
    <property type="match status" value="7"/>
</dbReference>
<evidence type="ECO:0000256" key="5">
    <source>
        <dbReference type="ARBA" id="ARBA00022771"/>
    </source>
</evidence>
<dbReference type="PROSITE" id="PS50280">
    <property type="entry name" value="SET"/>
    <property type="match status" value="1"/>
</dbReference>
<dbReference type="FunFam" id="3.30.160.60:FF:000624">
    <property type="entry name" value="zinc finger protein 697"/>
    <property type="match status" value="2"/>
</dbReference>
<evidence type="ECO:0000256" key="11">
    <source>
        <dbReference type="SAM" id="MobiDB-lite"/>
    </source>
</evidence>
<dbReference type="PANTHER" id="PTHR24408:SF34">
    <property type="entry name" value="ZINC FINGER PROTEIN 672-RELATED"/>
    <property type="match status" value="1"/>
</dbReference>
<dbReference type="PROSITE" id="PS00028">
    <property type="entry name" value="ZINC_FINGER_C2H2_1"/>
    <property type="match status" value="7"/>
</dbReference>
<evidence type="ECO:0000259" key="13">
    <source>
        <dbReference type="PROSITE" id="PS50280"/>
    </source>
</evidence>
<gene>
    <name evidence="14" type="ORF">LSH36_303g03110</name>
</gene>
<feature type="domain" description="C2H2-type" evidence="12">
    <location>
        <begin position="612"/>
        <end position="639"/>
    </location>
</feature>
<feature type="domain" description="C2H2-type" evidence="12">
    <location>
        <begin position="585"/>
        <end position="611"/>
    </location>
</feature>
<name>A0AAD9JJC4_9ANNE</name>
<keyword evidence="3" id="KW-0479">Metal-binding</keyword>